<gene>
    <name evidence="2" type="ORF">VaNZ11_010163</name>
</gene>
<keyword evidence="3" id="KW-1185">Reference proteome</keyword>
<accession>A0ABQ5S905</accession>
<feature type="region of interest" description="Disordered" evidence="1">
    <location>
        <begin position="130"/>
        <end position="179"/>
    </location>
</feature>
<feature type="compositionally biased region" description="Polar residues" evidence="1">
    <location>
        <begin position="149"/>
        <end position="166"/>
    </location>
</feature>
<feature type="compositionally biased region" description="Polar residues" evidence="1">
    <location>
        <begin position="725"/>
        <end position="737"/>
    </location>
</feature>
<feature type="compositionally biased region" description="Low complexity" evidence="1">
    <location>
        <begin position="139"/>
        <end position="148"/>
    </location>
</feature>
<feature type="region of interest" description="Disordered" evidence="1">
    <location>
        <begin position="240"/>
        <end position="271"/>
    </location>
</feature>
<feature type="compositionally biased region" description="Gly residues" evidence="1">
    <location>
        <begin position="822"/>
        <end position="837"/>
    </location>
</feature>
<feature type="compositionally biased region" description="Polar residues" evidence="1">
    <location>
        <begin position="675"/>
        <end position="693"/>
    </location>
</feature>
<dbReference type="Proteomes" id="UP001165090">
    <property type="component" value="Unassembled WGS sequence"/>
</dbReference>
<name>A0ABQ5S905_9CHLO</name>
<evidence type="ECO:0000313" key="2">
    <source>
        <dbReference type="EMBL" id="GLI66402.1"/>
    </source>
</evidence>
<feature type="compositionally biased region" description="Low complexity" evidence="1">
    <location>
        <begin position="838"/>
        <end position="849"/>
    </location>
</feature>
<proteinExistence type="predicted"/>
<feature type="compositionally biased region" description="Polar residues" evidence="1">
    <location>
        <begin position="389"/>
        <end position="401"/>
    </location>
</feature>
<evidence type="ECO:0000313" key="3">
    <source>
        <dbReference type="Proteomes" id="UP001165090"/>
    </source>
</evidence>
<evidence type="ECO:0000256" key="1">
    <source>
        <dbReference type="SAM" id="MobiDB-lite"/>
    </source>
</evidence>
<feature type="compositionally biased region" description="Low complexity" evidence="1">
    <location>
        <begin position="597"/>
        <end position="608"/>
    </location>
</feature>
<feature type="compositionally biased region" description="Polar residues" evidence="1">
    <location>
        <begin position="572"/>
        <end position="589"/>
    </location>
</feature>
<comment type="caution">
    <text evidence="2">The sequence shown here is derived from an EMBL/GenBank/DDBJ whole genome shotgun (WGS) entry which is preliminary data.</text>
</comment>
<feature type="region of interest" description="Disordered" evidence="1">
    <location>
        <begin position="194"/>
        <end position="216"/>
    </location>
</feature>
<organism evidence="2 3">
    <name type="scientific">Volvox africanus</name>
    <dbReference type="NCBI Taxonomy" id="51714"/>
    <lineage>
        <taxon>Eukaryota</taxon>
        <taxon>Viridiplantae</taxon>
        <taxon>Chlorophyta</taxon>
        <taxon>core chlorophytes</taxon>
        <taxon>Chlorophyceae</taxon>
        <taxon>CS clade</taxon>
        <taxon>Chlamydomonadales</taxon>
        <taxon>Volvocaceae</taxon>
        <taxon>Volvox</taxon>
    </lineage>
</organism>
<feature type="region of interest" description="Disordered" evidence="1">
    <location>
        <begin position="498"/>
        <end position="867"/>
    </location>
</feature>
<feature type="compositionally biased region" description="Polar residues" evidence="1">
    <location>
        <begin position="651"/>
        <end position="662"/>
    </location>
</feature>
<feature type="compositionally biased region" description="Polar residues" evidence="1">
    <location>
        <begin position="417"/>
        <end position="450"/>
    </location>
</feature>
<dbReference type="EMBL" id="BSDZ01000031">
    <property type="protein sequence ID" value="GLI66402.1"/>
    <property type="molecule type" value="Genomic_DNA"/>
</dbReference>
<reference evidence="2 3" key="1">
    <citation type="journal article" date="2023" name="IScience">
        <title>Expanded male sex-determining region conserved during the evolution of homothallism in the green alga Volvox.</title>
        <authorList>
            <person name="Yamamoto K."/>
            <person name="Matsuzaki R."/>
            <person name="Mahakham W."/>
            <person name="Heman W."/>
            <person name="Sekimoto H."/>
            <person name="Kawachi M."/>
            <person name="Minakuchi Y."/>
            <person name="Toyoda A."/>
            <person name="Nozaki H."/>
        </authorList>
    </citation>
    <scope>NUCLEOTIDE SEQUENCE [LARGE SCALE GENOMIC DNA]</scope>
    <source>
        <strain evidence="2 3">NIES-4468</strain>
    </source>
</reference>
<feature type="region of interest" description="Disordered" evidence="1">
    <location>
        <begin position="383"/>
        <end position="469"/>
    </location>
</feature>
<sequence>MLSKITARSEVSPLRHVRDITARHKSKDNTAYETYCALPSPPKPYSSYDYAIIAEVIRDADAAVAKAYKKGTGSGIVTLQCILKAYEHVLSRHGIKSEEDTYYYRLVLKLSLDPEPDWWAKLNRETGTAGGRSAFLPASSSTVSSNRSTPRASNSRPSSVYRTSPSRRPRSEGTGISAKVSSYSASVAASVRSGIPMTGGGGASGRTSPHRSPKSLACSSDRELQEAIRAAVAQASRLQAPWEAQKDAAGRSAPTSPRVPASPRCSPQKMQHEPDEAVAARAAAEQATAAATAAEAALEVARDAVRGHFPMPSGQYKVGPPSVTLTEGSLRAFSAGPRTATAPASATSGSVDGRSIVMLSVPSESGAPSSIYVKDDFGDPSEYGALSSRYPSHTSHGTRTPSGGLGPGSSYREDPSYRSSLAPSSQMLRRSMSINTVASGGNRSGMSSGASRFPSDTGDLSTNFGSREGAGGVGDGASVFSAKTGVSGSSFPTGAGSGLGQLGSSARSENGRNISGIGGSAHSMAFSAGSRPAGGGSGGSTMRSEAGAFSGPTHTSGRTSPVGIRGGVRCESGTSIGTRASGHPSTITNGTRGSAGGHSSSRPSSVGMRGEGGASLPSHGSGRISPVEGADGARASGSFYNEPAKSEHGGPSTTRGGSFRTESSVPPSVAAASSRNGTVRSASASGVPSTRASTGVGGAARGSNHSSSAPGDARYSAGTGASHAGSRNFSSGPSSVKSAGGHSSRLPPNSFGGFQSDGGEPTAPASEEGGTSRRGSAPAVRTSVASLRTGSSIGTVPRSSVSAASGNGQTQPQTYSAWPEGAVGGGGGGGGGSGSGPQSGPSASSYGGSRSREASYQDPVGDDGFSFHSGAVSGSIRSAASHDGQVIRRSSLRAGVPSAGGFGHVSGGGADNYASDAHVGYGFPPEAHVGFSGGSHELSFGFSAGGGFGQRADPYTPFASGHSVHFPMGAGAGPQGVAEVGYSLPVMYNPYPHEANPVSPQYEGGGFPWFPHEGVPGGSGGG</sequence>
<feature type="non-terminal residue" evidence="2">
    <location>
        <position position="1022"/>
    </location>
</feature>
<feature type="compositionally biased region" description="Low complexity" evidence="1">
    <location>
        <begin position="663"/>
        <end position="674"/>
    </location>
</feature>
<protein>
    <submittedName>
        <fullName evidence="2">Uncharacterized protein</fullName>
    </submittedName>
</protein>
<feature type="compositionally biased region" description="Polar residues" evidence="1">
    <location>
        <begin position="783"/>
        <end position="815"/>
    </location>
</feature>